<evidence type="ECO:0000256" key="1">
    <source>
        <dbReference type="ARBA" id="ARBA00004429"/>
    </source>
</evidence>
<organism evidence="11 12">
    <name type="scientific">Roseicyclus persicicus</name>
    <dbReference type="NCBI Taxonomy" id="2650661"/>
    <lineage>
        <taxon>Bacteria</taxon>
        <taxon>Pseudomonadati</taxon>
        <taxon>Pseudomonadota</taxon>
        <taxon>Alphaproteobacteria</taxon>
        <taxon>Rhodobacterales</taxon>
        <taxon>Roseobacteraceae</taxon>
        <taxon>Roseicyclus</taxon>
    </lineage>
</organism>
<keyword evidence="7" id="KW-0406">Ion transport</keyword>
<feature type="transmembrane region" description="Helical" evidence="10">
    <location>
        <begin position="136"/>
        <end position="158"/>
    </location>
</feature>
<keyword evidence="6 10" id="KW-1133">Transmembrane helix</keyword>
<dbReference type="NCBIfam" id="TIGR00797">
    <property type="entry name" value="matE"/>
    <property type="match status" value="1"/>
</dbReference>
<accession>A0A7X6GVL7</accession>
<dbReference type="Pfam" id="PF01554">
    <property type="entry name" value="MatE"/>
    <property type="match status" value="2"/>
</dbReference>
<reference evidence="11 12" key="1">
    <citation type="submission" date="2020-04" db="EMBL/GenBank/DDBJ databases">
        <authorList>
            <person name="Yoon J."/>
        </authorList>
    </citation>
    <scope>NUCLEOTIDE SEQUENCE [LARGE SCALE GENOMIC DNA]</scope>
    <source>
        <strain evidence="11 12">KMU-115</strain>
    </source>
</reference>
<evidence type="ECO:0000256" key="4">
    <source>
        <dbReference type="ARBA" id="ARBA00022475"/>
    </source>
</evidence>
<dbReference type="GO" id="GO:0006811">
    <property type="term" value="P:monoatomic ion transport"/>
    <property type="evidence" value="ECO:0007669"/>
    <property type="project" value="UniProtKB-KW"/>
</dbReference>
<keyword evidence="5 10" id="KW-0812">Transmembrane</keyword>
<keyword evidence="8 10" id="KW-0472">Membrane</keyword>
<dbReference type="GO" id="GO:0015297">
    <property type="term" value="F:antiporter activity"/>
    <property type="evidence" value="ECO:0007669"/>
    <property type="project" value="UniProtKB-KW"/>
</dbReference>
<evidence type="ECO:0000256" key="8">
    <source>
        <dbReference type="ARBA" id="ARBA00023136"/>
    </source>
</evidence>
<feature type="transmembrane region" description="Helical" evidence="10">
    <location>
        <begin position="51"/>
        <end position="78"/>
    </location>
</feature>
<dbReference type="InterPro" id="IPR002528">
    <property type="entry name" value="MATE_fam"/>
</dbReference>
<evidence type="ECO:0000313" key="12">
    <source>
        <dbReference type="Proteomes" id="UP000526408"/>
    </source>
</evidence>
<comment type="caution">
    <text evidence="11">The sequence shown here is derived from an EMBL/GenBank/DDBJ whole genome shotgun (WGS) entry which is preliminary data.</text>
</comment>
<sequence>MPALPRTEPGALRAEIGPLLSLSVPMMVGLSASTLMGVVDTVMVAPLGTVALAAVGIASAVGILFLAALWGIVTITGVRMAQAQGAGDAAGVSAELRAGLALGGLTGLAGAVAMVVLLPMLGPIGQPPEVIAAIPAYWALVAAALVPFTVFFVLKALFDTIGRPWTGVALGYLGVGLNVPLNQLFIFELGFGLTGAGIASLLSQTATLAAALLLWRHLRALAPFRQPARGLWARVRAQWRDGWPLMLGYAGEGGSYALIGVMIGWLGAQALAANQIVHAVAGVAYVFPLGMAGAASIRVGLAVGGGGRARLRPILKAALLIVTGWMLAVMAVLLVAGEAIAARLSDDPAVVALAGTLFLAVAAMQVADGVQSTTLGALRGLLDTRWPTVVSLVAYWPVALPAGYTMGFVLGLGAVGVWIGFGLALAVAAVALPLRYRHLTRPKAH</sequence>
<dbReference type="InterPro" id="IPR050222">
    <property type="entry name" value="MATE_MdtK"/>
</dbReference>
<dbReference type="RefSeq" id="WP_168621590.1">
    <property type="nucleotide sequence ID" value="NZ_JAAZQQ010000001.1"/>
</dbReference>
<dbReference type="GO" id="GO:0042910">
    <property type="term" value="F:xenobiotic transmembrane transporter activity"/>
    <property type="evidence" value="ECO:0007669"/>
    <property type="project" value="InterPro"/>
</dbReference>
<keyword evidence="12" id="KW-1185">Reference proteome</keyword>
<comment type="subcellular location">
    <subcellularLocation>
        <location evidence="1">Cell inner membrane</location>
        <topology evidence="1">Multi-pass membrane protein</topology>
    </subcellularLocation>
</comment>
<dbReference type="GO" id="GO:0005886">
    <property type="term" value="C:plasma membrane"/>
    <property type="evidence" value="ECO:0007669"/>
    <property type="project" value="UniProtKB-SubCell"/>
</dbReference>
<feature type="transmembrane region" description="Helical" evidence="10">
    <location>
        <begin position="415"/>
        <end position="434"/>
    </location>
</feature>
<dbReference type="EMBL" id="JAAZQQ010000001">
    <property type="protein sequence ID" value="NKX43205.1"/>
    <property type="molecule type" value="Genomic_DNA"/>
</dbReference>
<evidence type="ECO:0000256" key="9">
    <source>
        <dbReference type="ARBA" id="ARBA00031636"/>
    </source>
</evidence>
<dbReference type="AlphaFoldDB" id="A0A7X6GVL7"/>
<evidence type="ECO:0000256" key="2">
    <source>
        <dbReference type="ARBA" id="ARBA00022448"/>
    </source>
</evidence>
<evidence type="ECO:0000256" key="5">
    <source>
        <dbReference type="ARBA" id="ARBA00022692"/>
    </source>
</evidence>
<gene>
    <name evidence="11" type="ORF">HCU73_01265</name>
</gene>
<feature type="transmembrane region" description="Helical" evidence="10">
    <location>
        <begin position="20"/>
        <end position="39"/>
    </location>
</feature>
<feature type="transmembrane region" description="Helical" evidence="10">
    <location>
        <begin position="165"/>
        <end position="187"/>
    </location>
</feature>
<keyword evidence="4" id="KW-1003">Cell membrane</keyword>
<keyword evidence="2" id="KW-0813">Transport</keyword>
<feature type="transmembrane region" description="Helical" evidence="10">
    <location>
        <begin position="388"/>
        <end position="409"/>
    </location>
</feature>
<feature type="transmembrane region" description="Helical" evidence="10">
    <location>
        <begin position="193"/>
        <end position="215"/>
    </location>
</feature>
<dbReference type="InterPro" id="IPR048279">
    <property type="entry name" value="MdtK-like"/>
</dbReference>
<dbReference type="Proteomes" id="UP000526408">
    <property type="component" value="Unassembled WGS sequence"/>
</dbReference>
<evidence type="ECO:0000313" key="11">
    <source>
        <dbReference type="EMBL" id="NKX43205.1"/>
    </source>
</evidence>
<feature type="transmembrane region" description="Helical" evidence="10">
    <location>
        <begin position="317"/>
        <end position="337"/>
    </location>
</feature>
<feature type="transmembrane region" description="Helical" evidence="10">
    <location>
        <begin position="283"/>
        <end position="305"/>
    </location>
</feature>
<keyword evidence="3" id="KW-0050">Antiport</keyword>
<dbReference type="PANTHER" id="PTHR43298">
    <property type="entry name" value="MULTIDRUG RESISTANCE PROTEIN NORM-RELATED"/>
    <property type="match status" value="1"/>
</dbReference>
<feature type="transmembrane region" description="Helical" evidence="10">
    <location>
        <begin position="349"/>
        <end position="367"/>
    </location>
</feature>
<evidence type="ECO:0000256" key="7">
    <source>
        <dbReference type="ARBA" id="ARBA00023065"/>
    </source>
</evidence>
<proteinExistence type="predicted"/>
<dbReference type="PANTHER" id="PTHR43298:SF2">
    <property type="entry name" value="FMN_FAD EXPORTER YEEO-RELATED"/>
    <property type="match status" value="1"/>
</dbReference>
<dbReference type="PIRSF" id="PIRSF006603">
    <property type="entry name" value="DinF"/>
    <property type="match status" value="1"/>
</dbReference>
<evidence type="ECO:0000256" key="6">
    <source>
        <dbReference type="ARBA" id="ARBA00022989"/>
    </source>
</evidence>
<evidence type="ECO:0000256" key="3">
    <source>
        <dbReference type="ARBA" id="ARBA00022449"/>
    </source>
</evidence>
<protein>
    <recommendedName>
        <fullName evidence="9">Multidrug-efflux transporter</fullName>
    </recommendedName>
</protein>
<feature type="transmembrane region" description="Helical" evidence="10">
    <location>
        <begin position="99"/>
        <end position="124"/>
    </location>
</feature>
<evidence type="ECO:0000256" key="10">
    <source>
        <dbReference type="SAM" id="Phobius"/>
    </source>
</evidence>
<name>A0A7X6GVL7_9RHOB</name>